<evidence type="ECO:0000313" key="3">
    <source>
        <dbReference type="EMBL" id="MFH6982084.1"/>
    </source>
</evidence>
<feature type="transmembrane region" description="Helical" evidence="1">
    <location>
        <begin position="210"/>
        <end position="229"/>
    </location>
</feature>
<dbReference type="InterPro" id="IPR000620">
    <property type="entry name" value="EamA_dom"/>
</dbReference>
<dbReference type="Proteomes" id="UP001610063">
    <property type="component" value="Unassembled WGS sequence"/>
</dbReference>
<evidence type="ECO:0000259" key="2">
    <source>
        <dbReference type="Pfam" id="PF00892"/>
    </source>
</evidence>
<organism evidence="3 4">
    <name type="scientific">Marinoscillum luteum</name>
    <dbReference type="NCBI Taxonomy" id="861051"/>
    <lineage>
        <taxon>Bacteria</taxon>
        <taxon>Pseudomonadati</taxon>
        <taxon>Bacteroidota</taxon>
        <taxon>Cytophagia</taxon>
        <taxon>Cytophagales</taxon>
        <taxon>Reichenbachiellaceae</taxon>
        <taxon>Marinoscillum</taxon>
    </lineage>
</organism>
<feature type="transmembrane region" description="Helical" evidence="1">
    <location>
        <begin position="9"/>
        <end position="30"/>
    </location>
</feature>
<dbReference type="PANTHER" id="PTHR22911:SF79">
    <property type="entry name" value="MOBA-LIKE NTP TRANSFERASE DOMAIN-CONTAINING PROTEIN"/>
    <property type="match status" value="1"/>
</dbReference>
<evidence type="ECO:0000313" key="4">
    <source>
        <dbReference type="Proteomes" id="UP001610063"/>
    </source>
</evidence>
<gene>
    <name evidence="3" type="ORF">ACHKAR_01470</name>
</gene>
<name>A0ABW7N5Z9_9BACT</name>
<keyword evidence="1" id="KW-0472">Membrane</keyword>
<feature type="transmembrane region" description="Helical" evidence="1">
    <location>
        <begin position="143"/>
        <end position="163"/>
    </location>
</feature>
<feature type="transmembrane region" description="Helical" evidence="1">
    <location>
        <begin position="268"/>
        <end position="289"/>
    </location>
</feature>
<protein>
    <submittedName>
        <fullName evidence="3">DMT family transporter</fullName>
    </submittedName>
</protein>
<feature type="transmembrane region" description="Helical" evidence="1">
    <location>
        <begin position="175"/>
        <end position="198"/>
    </location>
</feature>
<comment type="caution">
    <text evidence="3">The sequence shown here is derived from an EMBL/GenBank/DDBJ whole genome shotgun (WGS) entry which is preliminary data.</text>
</comment>
<feature type="domain" description="EamA" evidence="2">
    <location>
        <begin position="14"/>
        <end position="137"/>
    </location>
</feature>
<feature type="transmembrane region" description="Helical" evidence="1">
    <location>
        <begin position="36"/>
        <end position="54"/>
    </location>
</feature>
<keyword evidence="1" id="KW-1133">Transmembrane helix</keyword>
<evidence type="ECO:0000256" key="1">
    <source>
        <dbReference type="SAM" id="Phobius"/>
    </source>
</evidence>
<feature type="transmembrane region" description="Helical" evidence="1">
    <location>
        <begin position="66"/>
        <end position="85"/>
    </location>
</feature>
<sequence>MTQETKDFTFLHFIVLIWGFTAILGVLIDLPSVEMVFFRTLLASVGLLAIVYFRKKSFSFQQRKDHWVTLGTGALIAAHWILFFLSARVSNVSVCLAGMATCSLWTSFLEPLFNKRRIKPYEVVLSVIAFVGIAIIFNVEFDYFFGLILAMVSAAIAALFTVINGKLTKREDPFVITFYEMIGATLAIALFFPIYLSFEGIDSLALSPTLSDWGYLIILALVCTVYAYSYSVKLMKRLSAFSVNLTVNLEPVYGIAMALVFFPEKEQMTSGFYLGTALILASVLIYPLINRRLKRKALNTDLLR</sequence>
<dbReference type="SUPFAM" id="SSF103481">
    <property type="entry name" value="Multidrug resistance efflux transporter EmrE"/>
    <property type="match status" value="2"/>
</dbReference>
<dbReference type="EMBL" id="JBIPKE010000009">
    <property type="protein sequence ID" value="MFH6982084.1"/>
    <property type="molecule type" value="Genomic_DNA"/>
</dbReference>
<feature type="transmembrane region" description="Helical" evidence="1">
    <location>
        <begin position="241"/>
        <end position="262"/>
    </location>
</feature>
<feature type="domain" description="EamA" evidence="2">
    <location>
        <begin position="145"/>
        <end position="285"/>
    </location>
</feature>
<proteinExistence type="predicted"/>
<dbReference type="PANTHER" id="PTHR22911">
    <property type="entry name" value="ACYL-MALONYL CONDENSING ENZYME-RELATED"/>
    <property type="match status" value="1"/>
</dbReference>
<reference evidence="3 4" key="1">
    <citation type="journal article" date="2013" name="Int. J. Syst. Evol. Microbiol.">
        <title>Marinoscillum luteum sp. nov., isolated from marine sediment.</title>
        <authorList>
            <person name="Cha I.T."/>
            <person name="Park S.J."/>
            <person name="Kim S.J."/>
            <person name="Kim J.G."/>
            <person name="Jung M.Y."/>
            <person name="Shin K.S."/>
            <person name="Kwon K.K."/>
            <person name="Yang S.H."/>
            <person name="Seo Y.S."/>
            <person name="Rhee S.K."/>
        </authorList>
    </citation>
    <scope>NUCLEOTIDE SEQUENCE [LARGE SCALE GENOMIC DNA]</scope>
    <source>
        <strain evidence="3 4">KCTC 23939</strain>
    </source>
</reference>
<keyword evidence="1" id="KW-0812">Transmembrane</keyword>
<dbReference type="RefSeq" id="WP_395415872.1">
    <property type="nucleotide sequence ID" value="NZ_JBIPKE010000009.1"/>
</dbReference>
<dbReference type="InterPro" id="IPR037185">
    <property type="entry name" value="EmrE-like"/>
</dbReference>
<keyword evidence="4" id="KW-1185">Reference proteome</keyword>
<feature type="transmembrane region" description="Helical" evidence="1">
    <location>
        <begin position="121"/>
        <end position="137"/>
    </location>
</feature>
<accession>A0ABW7N5Z9</accession>
<dbReference type="Pfam" id="PF00892">
    <property type="entry name" value="EamA"/>
    <property type="match status" value="2"/>
</dbReference>
<feature type="transmembrane region" description="Helical" evidence="1">
    <location>
        <begin position="91"/>
        <end position="109"/>
    </location>
</feature>